<dbReference type="Gene3D" id="3.30.160.100">
    <property type="entry name" value="Ribosome hibernation promotion factor-like"/>
    <property type="match status" value="1"/>
</dbReference>
<sequence>MKVTINAVKFRPDQKLEDFVNDKVSKLERQAAGLLGAEVTLKVDKPESENNKIAEIKIVIAGKDLFASKQADSFEEAVMLCIDALKTQISKFKERK</sequence>
<protein>
    <submittedName>
        <fullName evidence="1">HPF/RaiA family ribosome-associated protein</fullName>
    </submittedName>
</protein>
<dbReference type="SUPFAM" id="SSF69754">
    <property type="entry name" value="Ribosome binding protein Y (YfiA homologue)"/>
    <property type="match status" value="1"/>
</dbReference>
<proteinExistence type="predicted"/>
<reference evidence="1" key="1">
    <citation type="journal article" date="2021" name="PeerJ">
        <title>Extensive microbial diversity within the chicken gut microbiome revealed by metagenomics and culture.</title>
        <authorList>
            <person name="Gilroy R."/>
            <person name="Ravi A."/>
            <person name="Getino M."/>
            <person name="Pursley I."/>
            <person name="Horton D.L."/>
            <person name="Alikhan N.F."/>
            <person name="Baker D."/>
            <person name="Gharbi K."/>
            <person name="Hall N."/>
            <person name="Watson M."/>
            <person name="Adriaenssens E.M."/>
            <person name="Foster-Nyarko E."/>
            <person name="Jarju S."/>
            <person name="Secka A."/>
            <person name="Antonio M."/>
            <person name="Oren A."/>
            <person name="Chaudhuri R.R."/>
            <person name="La Ragione R."/>
            <person name="Hildebrand F."/>
            <person name="Pallen M.J."/>
        </authorList>
    </citation>
    <scope>NUCLEOTIDE SEQUENCE</scope>
    <source>
        <strain evidence="1">Gambia16-930</strain>
    </source>
</reference>
<evidence type="ECO:0000313" key="2">
    <source>
        <dbReference type="Proteomes" id="UP000824267"/>
    </source>
</evidence>
<evidence type="ECO:0000313" key="1">
    <source>
        <dbReference type="EMBL" id="HIW88193.1"/>
    </source>
</evidence>
<dbReference type="Pfam" id="PF02482">
    <property type="entry name" value="Ribosomal_S30AE"/>
    <property type="match status" value="1"/>
</dbReference>
<organism evidence="1 2">
    <name type="scientific">Candidatus Onthomorpha intestinigallinarum</name>
    <dbReference type="NCBI Taxonomy" id="2840880"/>
    <lineage>
        <taxon>Bacteria</taxon>
        <taxon>Pseudomonadati</taxon>
        <taxon>Bacteroidota</taxon>
        <taxon>Bacteroidia</taxon>
        <taxon>Bacteroidales</taxon>
        <taxon>Candidatus Onthomorpha</taxon>
    </lineage>
</organism>
<dbReference type="AlphaFoldDB" id="A0A9D1RJE7"/>
<dbReference type="InterPro" id="IPR003489">
    <property type="entry name" value="RHF/RaiA"/>
</dbReference>
<name>A0A9D1RJE7_9BACT</name>
<dbReference type="InterPro" id="IPR036567">
    <property type="entry name" value="RHF-like"/>
</dbReference>
<comment type="caution">
    <text evidence="1">The sequence shown here is derived from an EMBL/GenBank/DDBJ whole genome shotgun (WGS) entry which is preliminary data.</text>
</comment>
<accession>A0A9D1RJE7</accession>
<dbReference type="Proteomes" id="UP000824267">
    <property type="component" value="Unassembled WGS sequence"/>
</dbReference>
<dbReference type="EMBL" id="DXGG01000250">
    <property type="protein sequence ID" value="HIW88193.1"/>
    <property type="molecule type" value="Genomic_DNA"/>
</dbReference>
<reference evidence="1" key="2">
    <citation type="submission" date="2021-04" db="EMBL/GenBank/DDBJ databases">
        <authorList>
            <person name="Gilroy R."/>
        </authorList>
    </citation>
    <scope>NUCLEOTIDE SEQUENCE</scope>
    <source>
        <strain evidence="1">Gambia16-930</strain>
    </source>
</reference>
<gene>
    <name evidence="1" type="ORF">IAC47_08015</name>
</gene>